<evidence type="ECO:0000313" key="2">
    <source>
        <dbReference type="Proteomes" id="UP000229081"/>
    </source>
</evidence>
<gene>
    <name evidence="1" type="ORF">CVN68_16145</name>
</gene>
<proteinExistence type="predicted"/>
<dbReference type="OrthoDB" id="7585591at2"/>
<evidence type="ECO:0000313" key="1">
    <source>
        <dbReference type="EMBL" id="ATY33305.1"/>
    </source>
</evidence>
<organism evidence="1 2">
    <name type="scientific">Sphingomonas psychrotolerans</name>
    <dbReference type="NCBI Taxonomy" id="1327635"/>
    <lineage>
        <taxon>Bacteria</taxon>
        <taxon>Pseudomonadati</taxon>
        <taxon>Pseudomonadota</taxon>
        <taxon>Alphaproteobacteria</taxon>
        <taxon>Sphingomonadales</taxon>
        <taxon>Sphingomonadaceae</taxon>
        <taxon>Sphingomonas</taxon>
    </lineage>
</organism>
<keyword evidence="2" id="KW-1185">Reference proteome</keyword>
<accession>A0A2K8MHE4</accession>
<name>A0A2K8MHE4_9SPHN</name>
<dbReference type="AlphaFoldDB" id="A0A2K8MHE4"/>
<dbReference type="KEGG" id="sphc:CVN68_16145"/>
<protein>
    <submittedName>
        <fullName evidence="1">Uncharacterized protein</fullName>
    </submittedName>
</protein>
<dbReference type="EMBL" id="CP024923">
    <property type="protein sequence ID" value="ATY33305.1"/>
    <property type="molecule type" value="Genomic_DNA"/>
</dbReference>
<dbReference type="Proteomes" id="UP000229081">
    <property type="component" value="Chromosome"/>
</dbReference>
<sequence length="129" mass="13883">MNWTQLGGSLVAVVLLAWIARLLKLGESRIADAETAKRMAEEALGDFAPRAALVGTNGAAALVLGRDGIALLKRHGAKVAVRRLGRPLWRRSAPEGVTIETGERMFGPVLLYGVLPEDVDRLEAQLTIM</sequence>
<dbReference type="RefSeq" id="WP_100283109.1">
    <property type="nucleotide sequence ID" value="NZ_CP024923.1"/>
</dbReference>
<reference evidence="1 2" key="1">
    <citation type="submission" date="2017-11" db="EMBL/GenBank/DDBJ databases">
        <title>Complete genome sequence of Sphingomonas sp. Strain Cra20, a psychrotolerant potential plant growth promoting rhizobacteria.</title>
        <authorList>
            <person name="Luo Y."/>
        </authorList>
    </citation>
    <scope>NUCLEOTIDE SEQUENCE [LARGE SCALE GENOMIC DNA]</scope>
    <source>
        <strain evidence="1 2">Cra20</strain>
    </source>
</reference>